<proteinExistence type="predicted"/>
<dbReference type="Proteomes" id="UP000316426">
    <property type="component" value="Chromosome"/>
</dbReference>
<gene>
    <name evidence="2" type="ORF">Spa11_36160</name>
</gene>
<dbReference type="EMBL" id="CP036349">
    <property type="protein sequence ID" value="QDV75399.1"/>
    <property type="molecule type" value="Genomic_DNA"/>
</dbReference>
<organism evidence="2 3">
    <name type="scientific">Botrimarina mediterranea</name>
    <dbReference type="NCBI Taxonomy" id="2528022"/>
    <lineage>
        <taxon>Bacteria</taxon>
        <taxon>Pseudomonadati</taxon>
        <taxon>Planctomycetota</taxon>
        <taxon>Planctomycetia</taxon>
        <taxon>Pirellulales</taxon>
        <taxon>Lacipirellulaceae</taxon>
        <taxon>Botrimarina</taxon>
    </lineage>
</organism>
<dbReference type="AlphaFoldDB" id="A0A518KCC0"/>
<evidence type="ECO:0000313" key="3">
    <source>
        <dbReference type="Proteomes" id="UP000316426"/>
    </source>
</evidence>
<reference evidence="2 3" key="1">
    <citation type="submission" date="2019-02" db="EMBL/GenBank/DDBJ databases">
        <title>Deep-cultivation of Planctomycetes and their phenomic and genomic characterization uncovers novel biology.</title>
        <authorList>
            <person name="Wiegand S."/>
            <person name="Jogler M."/>
            <person name="Boedeker C."/>
            <person name="Pinto D."/>
            <person name="Vollmers J."/>
            <person name="Rivas-Marin E."/>
            <person name="Kohn T."/>
            <person name="Peeters S.H."/>
            <person name="Heuer A."/>
            <person name="Rast P."/>
            <person name="Oberbeckmann S."/>
            <person name="Bunk B."/>
            <person name="Jeske O."/>
            <person name="Meyerdierks A."/>
            <person name="Storesund J.E."/>
            <person name="Kallscheuer N."/>
            <person name="Luecker S."/>
            <person name="Lage O.M."/>
            <person name="Pohl T."/>
            <person name="Merkel B.J."/>
            <person name="Hornburger P."/>
            <person name="Mueller R.-W."/>
            <person name="Bruemmer F."/>
            <person name="Labrenz M."/>
            <person name="Spormann A.M."/>
            <person name="Op den Camp H."/>
            <person name="Overmann J."/>
            <person name="Amann R."/>
            <person name="Jetten M.S.M."/>
            <person name="Mascher T."/>
            <person name="Medema M.H."/>
            <person name="Devos D.P."/>
            <person name="Kaster A.-K."/>
            <person name="Ovreas L."/>
            <person name="Rohde M."/>
            <person name="Galperin M.Y."/>
            <person name="Jogler C."/>
        </authorList>
    </citation>
    <scope>NUCLEOTIDE SEQUENCE [LARGE SCALE GENOMIC DNA]</scope>
    <source>
        <strain evidence="2 3">Spa11</strain>
    </source>
</reference>
<sequence precursor="true">MSNSREWLGAYKAPASALLCAVRAALVAHAADGAPVTLEATERGARIGARDVAEAPDALAFGAVVLPYAAAQALALWLAGRGADLVSVARLAGAVQLSAHGADAWLVVACDAAAAAEPPRGRLQALQAEARRLGVRWSDVRALAAELAERDGAAELDALRRRVAELFGRQRSAWRRNVRLMAQRLDRSDLDSAALAGWDCAAATLREEFPQYAGLDSAALFDLATSDNAPPSACDYLAEALGWIEAHAALAAAADDLDAVPF</sequence>
<dbReference type="RefSeq" id="WP_145114639.1">
    <property type="nucleotide sequence ID" value="NZ_CP036349.1"/>
</dbReference>
<evidence type="ECO:0000256" key="1">
    <source>
        <dbReference type="SAM" id="SignalP"/>
    </source>
</evidence>
<evidence type="ECO:0000313" key="2">
    <source>
        <dbReference type="EMBL" id="QDV75399.1"/>
    </source>
</evidence>
<keyword evidence="1" id="KW-0732">Signal</keyword>
<accession>A0A518KCC0</accession>
<name>A0A518KCC0_9BACT</name>
<feature type="chain" id="PRO_5021792113" evidence="1">
    <location>
        <begin position="31"/>
        <end position="262"/>
    </location>
</feature>
<keyword evidence="3" id="KW-1185">Reference proteome</keyword>
<feature type="signal peptide" evidence="1">
    <location>
        <begin position="1"/>
        <end position="30"/>
    </location>
</feature>
<protein>
    <submittedName>
        <fullName evidence="2">Uncharacterized protein</fullName>
    </submittedName>
</protein>
<dbReference type="KEGG" id="bmei:Spa11_36160"/>